<feature type="compositionally biased region" description="Basic and acidic residues" evidence="1">
    <location>
        <begin position="85"/>
        <end position="94"/>
    </location>
</feature>
<name>A0A813E4B4_POLGL</name>
<sequence length="491" mass="53660">MDDHLLRLAFSQHIWFKFTHQLTWTFQSGMAVWFCKLKGSFHAYDPSIFVMIESAYQKGEVSTNVKINGVIYIIDFKRMKQIRQDDHHKQRDVARAGGSQKHLNPVAQPPRPSLPSGLETKRLGEKNLFHLTTEACAGKIMASAFQVSKPDPNTGYRPWFGEFIYFAGSPKDCEGKTPAGTSLETGALLKATVNLGTSLVLSDREPKAGVQQFLRISSWKDLTQSSLDKVACGSIYVTQPAVKRDEYAVPRAQQVRGLVLVGYKARDQLSRSSSPQLQPWWLWPQWVHELGAAIGVDAVEVDRVTEGKGSGTSAPVGTHFGVRVNSAGRPIYENGRFMSYAEARSRGWGGVQKASAQAPARLQIKPQPAPVRINCAGRPIHANRRFMSYVEAGSRGWGGVQKASAQAPARLQIKPQPAPVRINCAGRPIHANGRFMSYVEAGSRGWGGAAPGPSLGASPNSGGQGWNAFQASVGGQGFSKPEISSMYWAQK</sequence>
<dbReference type="Pfam" id="PF02825">
    <property type="entry name" value="WWE"/>
    <property type="match status" value="1"/>
</dbReference>
<feature type="domain" description="WWE" evidence="2">
    <location>
        <begin position="9"/>
        <end position="95"/>
    </location>
</feature>
<evidence type="ECO:0000256" key="1">
    <source>
        <dbReference type="SAM" id="MobiDB-lite"/>
    </source>
</evidence>
<dbReference type="SMART" id="SM00678">
    <property type="entry name" value="WWE"/>
    <property type="match status" value="1"/>
</dbReference>
<organism evidence="3 4">
    <name type="scientific">Polarella glacialis</name>
    <name type="common">Dinoflagellate</name>
    <dbReference type="NCBI Taxonomy" id="89957"/>
    <lineage>
        <taxon>Eukaryota</taxon>
        <taxon>Sar</taxon>
        <taxon>Alveolata</taxon>
        <taxon>Dinophyceae</taxon>
        <taxon>Suessiales</taxon>
        <taxon>Suessiaceae</taxon>
        <taxon>Polarella</taxon>
    </lineage>
</organism>
<dbReference type="InterPro" id="IPR018123">
    <property type="entry name" value="WWE-dom_subgr"/>
</dbReference>
<dbReference type="AlphaFoldDB" id="A0A813E4B4"/>
<dbReference type="InterPro" id="IPR004170">
    <property type="entry name" value="WWE_dom"/>
</dbReference>
<gene>
    <name evidence="3" type="ORF">PGLA1383_LOCUS12243</name>
</gene>
<evidence type="ECO:0000259" key="2">
    <source>
        <dbReference type="PROSITE" id="PS50918"/>
    </source>
</evidence>
<feature type="region of interest" description="Disordered" evidence="1">
    <location>
        <begin position="450"/>
        <end position="469"/>
    </location>
</feature>
<feature type="compositionally biased region" description="Low complexity" evidence="1">
    <location>
        <begin position="451"/>
        <end position="461"/>
    </location>
</feature>
<dbReference type="SUPFAM" id="SSF117839">
    <property type="entry name" value="WWE domain"/>
    <property type="match status" value="1"/>
</dbReference>
<reference evidence="3" key="1">
    <citation type="submission" date="2021-02" db="EMBL/GenBank/DDBJ databases">
        <authorList>
            <person name="Dougan E. K."/>
            <person name="Rhodes N."/>
            <person name="Thang M."/>
            <person name="Chan C."/>
        </authorList>
    </citation>
    <scope>NUCLEOTIDE SEQUENCE</scope>
</reference>
<dbReference type="Proteomes" id="UP000654075">
    <property type="component" value="Unassembled WGS sequence"/>
</dbReference>
<evidence type="ECO:0000313" key="4">
    <source>
        <dbReference type="Proteomes" id="UP000654075"/>
    </source>
</evidence>
<dbReference type="InterPro" id="IPR037197">
    <property type="entry name" value="WWE_dom_sf"/>
</dbReference>
<accession>A0A813E4B4</accession>
<proteinExistence type="predicted"/>
<dbReference type="EMBL" id="CAJNNV010006471">
    <property type="protein sequence ID" value="CAE8593654.1"/>
    <property type="molecule type" value="Genomic_DNA"/>
</dbReference>
<keyword evidence="4" id="KW-1185">Reference proteome</keyword>
<feature type="region of interest" description="Disordered" evidence="1">
    <location>
        <begin position="85"/>
        <end position="119"/>
    </location>
</feature>
<dbReference type="GO" id="GO:0008270">
    <property type="term" value="F:zinc ion binding"/>
    <property type="evidence" value="ECO:0007669"/>
    <property type="project" value="InterPro"/>
</dbReference>
<dbReference type="Gene3D" id="3.30.720.50">
    <property type="match status" value="1"/>
</dbReference>
<protein>
    <recommendedName>
        <fullName evidence="2">WWE domain-containing protein</fullName>
    </recommendedName>
</protein>
<dbReference type="PROSITE" id="PS50918">
    <property type="entry name" value="WWE"/>
    <property type="match status" value="1"/>
</dbReference>
<evidence type="ECO:0000313" key="3">
    <source>
        <dbReference type="EMBL" id="CAE8593654.1"/>
    </source>
</evidence>
<comment type="caution">
    <text evidence="3">The sequence shown here is derived from an EMBL/GenBank/DDBJ whole genome shotgun (WGS) entry which is preliminary data.</text>
</comment>